<dbReference type="STRING" id="161895.CPHO_06620"/>
<evidence type="ECO:0000313" key="4">
    <source>
        <dbReference type="Proteomes" id="UP000185491"/>
    </source>
</evidence>
<dbReference type="InterPro" id="IPR050270">
    <property type="entry name" value="DegV_domain_contain"/>
</dbReference>
<proteinExistence type="predicted"/>
<dbReference type="RefSeq" id="WP_075734277.1">
    <property type="nucleotide sequence ID" value="NZ_CP009249.1"/>
</dbReference>
<dbReference type="Pfam" id="PF21645">
    <property type="entry name" value="FakA-like_M"/>
    <property type="match status" value="1"/>
</dbReference>
<dbReference type="Pfam" id="PF13684">
    <property type="entry name" value="FakA-like_C"/>
    <property type="match status" value="1"/>
</dbReference>
<dbReference type="Gene3D" id="1.25.40.340">
    <property type="match status" value="1"/>
</dbReference>
<dbReference type="SMART" id="SM01121">
    <property type="entry name" value="Dak1_2"/>
    <property type="match status" value="1"/>
</dbReference>
<feature type="compositionally biased region" description="Low complexity" evidence="1">
    <location>
        <begin position="257"/>
        <end position="278"/>
    </location>
</feature>
<organism evidence="3 4">
    <name type="scientific">Corynebacterium phocae</name>
    <dbReference type="NCBI Taxonomy" id="161895"/>
    <lineage>
        <taxon>Bacteria</taxon>
        <taxon>Bacillati</taxon>
        <taxon>Actinomycetota</taxon>
        <taxon>Actinomycetes</taxon>
        <taxon>Mycobacteriales</taxon>
        <taxon>Corynebacteriaceae</taxon>
        <taxon>Corynebacterium</taxon>
    </lineage>
</organism>
<protein>
    <recommendedName>
        <fullName evidence="2">DhaL domain-containing protein</fullName>
    </recommendedName>
</protein>
<dbReference type="InterPro" id="IPR004007">
    <property type="entry name" value="DhaL_dom"/>
</dbReference>
<dbReference type="SMART" id="SM01120">
    <property type="entry name" value="Dak2"/>
    <property type="match status" value="1"/>
</dbReference>
<dbReference type="GO" id="GO:0006071">
    <property type="term" value="P:glycerol metabolic process"/>
    <property type="evidence" value="ECO:0007669"/>
    <property type="project" value="InterPro"/>
</dbReference>
<dbReference type="InterPro" id="IPR033470">
    <property type="entry name" value="FakA-like_C"/>
</dbReference>
<dbReference type="PROSITE" id="PS51480">
    <property type="entry name" value="DHAL"/>
    <property type="match status" value="1"/>
</dbReference>
<dbReference type="InterPro" id="IPR036117">
    <property type="entry name" value="DhaL_dom_sf"/>
</dbReference>
<feature type="domain" description="DhaL" evidence="2">
    <location>
        <begin position="10"/>
        <end position="196"/>
    </location>
</feature>
<dbReference type="OrthoDB" id="9760324at2"/>
<feature type="region of interest" description="Disordered" evidence="1">
    <location>
        <begin position="202"/>
        <end position="284"/>
    </location>
</feature>
<gene>
    <name evidence="3" type="ORF">CPHO_06620</name>
</gene>
<evidence type="ECO:0000259" key="2">
    <source>
        <dbReference type="PROSITE" id="PS51480"/>
    </source>
</evidence>
<dbReference type="InterPro" id="IPR048394">
    <property type="entry name" value="FakA-like_M"/>
</dbReference>
<dbReference type="PANTHER" id="PTHR33434:SF4">
    <property type="entry name" value="PHOSPHATASE PROTEIN"/>
    <property type="match status" value="1"/>
</dbReference>
<sequence>MSYAPSLNAQGLYNWAARSVAELSERRAEINALNVFPVPDADTGSNMAHTMEAALEQADRGGDVAEALAIGSVRGARGNSGMVLSQVLAGVANASHDSVIDATVFADALERAEKLVDRAIAQPVEGTVITVLRAAAKEARAATAEGSDLHGTLVRVTAVARRALEQTPSQLEVLREAGVVDAGGMGLVILLDCLLQELESGRSSSQMSTSQLPGTELPGTELPKTDSPGIELLNAGLPNAGLPKAGLSSSERLGSGQVSSAQVSSTQVSSTQVSSTQSLAGRPASEQVPELEVMFFFSGEVEVLEAQLAPLGNSLVIARATDTSASVHIHTAQAGAVIEKAFKQGEVTNLRLEVLPENCAPVPKQRQLYAVAPAGPVADVFAAGGAKVIDPECSQAVAAAGDIFLPNGSACPAGPAHVVPTDSLVAGIAAMAVYDPEDELETAVTAMNDAVKSMRVAKPPADTTDALIVAARELLQDGGEQVTILSPHPVDQQLLAKRLGVEVMALSAPGIDAEVGVE</sequence>
<dbReference type="Pfam" id="PF02734">
    <property type="entry name" value="Dak2"/>
    <property type="match status" value="1"/>
</dbReference>
<name>A0A1L7D3N5_9CORY</name>
<accession>A0A1L7D3N5</accession>
<keyword evidence="4" id="KW-1185">Reference proteome</keyword>
<dbReference type="PANTHER" id="PTHR33434">
    <property type="entry name" value="DEGV DOMAIN-CONTAINING PROTEIN DR_1986-RELATED"/>
    <property type="match status" value="1"/>
</dbReference>
<dbReference type="GO" id="GO:0004371">
    <property type="term" value="F:glycerone kinase activity"/>
    <property type="evidence" value="ECO:0007669"/>
    <property type="project" value="InterPro"/>
</dbReference>
<dbReference type="KEGG" id="cpho:CPHO_06620"/>
<evidence type="ECO:0000313" key="3">
    <source>
        <dbReference type="EMBL" id="APT92621.1"/>
    </source>
</evidence>
<reference evidence="3 4" key="1">
    <citation type="submission" date="2014-08" db="EMBL/GenBank/DDBJ databases">
        <title>Complete genome sequence of Corynebacterium phocae M408/89/1(T)(=DSM 44612(T)), isolated from the common seal (Phoca vitulina).</title>
        <authorList>
            <person name="Ruckert C."/>
            <person name="Albersmeier A."/>
            <person name="Winkler A."/>
            <person name="Kalinowski J."/>
        </authorList>
    </citation>
    <scope>NUCLEOTIDE SEQUENCE [LARGE SCALE GENOMIC DNA]</scope>
    <source>
        <strain evidence="3 4">M408/89/1</strain>
    </source>
</reference>
<dbReference type="EMBL" id="CP009249">
    <property type="protein sequence ID" value="APT92621.1"/>
    <property type="molecule type" value="Genomic_DNA"/>
</dbReference>
<dbReference type="SUPFAM" id="SSF101473">
    <property type="entry name" value="DhaL-like"/>
    <property type="match status" value="1"/>
</dbReference>
<dbReference type="AlphaFoldDB" id="A0A1L7D3N5"/>
<dbReference type="Proteomes" id="UP000185491">
    <property type="component" value="Chromosome"/>
</dbReference>
<evidence type="ECO:0000256" key="1">
    <source>
        <dbReference type="SAM" id="MobiDB-lite"/>
    </source>
</evidence>